<evidence type="ECO:0000313" key="8">
    <source>
        <dbReference type="Proteomes" id="UP001430755"/>
    </source>
</evidence>
<feature type="transmembrane region" description="Helical" evidence="6">
    <location>
        <begin position="26"/>
        <end position="58"/>
    </location>
</feature>
<feature type="transmembrane region" description="Helical" evidence="6">
    <location>
        <begin position="247"/>
        <end position="267"/>
    </location>
</feature>
<keyword evidence="5 6" id="KW-0472">Membrane</keyword>
<dbReference type="Proteomes" id="UP001430755">
    <property type="component" value="Unassembled WGS sequence"/>
</dbReference>
<dbReference type="PANTHER" id="PTHR34857:SF2">
    <property type="entry name" value="SLL0384 PROTEIN"/>
    <property type="match status" value="1"/>
</dbReference>
<reference evidence="7" key="1">
    <citation type="submission" date="2021-11" db="EMBL/GenBank/DDBJ databases">
        <title>A Novel Adlercreutzia Species, isolated from a Allomyrina dichotoma larva feces.</title>
        <authorList>
            <person name="Suh M.K."/>
        </authorList>
    </citation>
    <scope>NUCLEOTIDE SEQUENCE</scope>
    <source>
        <strain evidence="7">JBNU-10</strain>
    </source>
</reference>
<evidence type="ECO:0000313" key="7">
    <source>
        <dbReference type="EMBL" id="MCI2241659.1"/>
    </source>
</evidence>
<evidence type="ECO:0000256" key="5">
    <source>
        <dbReference type="ARBA" id="ARBA00023136"/>
    </source>
</evidence>
<evidence type="ECO:0000256" key="2">
    <source>
        <dbReference type="ARBA" id="ARBA00022475"/>
    </source>
</evidence>
<gene>
    <name evidence="7" type="ORF">LPT13_04720</name>
</gene>
<comment type="caution">
    <text evidence="7">The sequence shown here is derived from an EMBL/GenBank/DDBJ whole genome shotgun (WGS) entry which is preliminary data.</text>
</comment>
<dbReference type="InterPro" id="IPR003339">
    <property type="entry name" value="ABC/ECF_trnsptr_transmembrane"/>
</dbReference>
<keyword evidence="4 6" id="KW-1133">Transmembrane helix</keyword>
<keyword evidence="3 6" id="KW-0812">Transmembrane</keyword>
<dbReference type="CDD" id="cd16914">
    <property type="entry name" value="EcfT"/>
    <property type="match status" value="1"/>
</dbReference>
<proteinExistence type="predicted"/>
<evidence type="ECO:0000256" key="1">
    <source>
        <dbReference type="ARBA" id="ARBA00004141"/>
    </source>
</evidence>
<dbReference type="Pfam" id="PF02361">
    <property type="entry name" value="CbiQ"/>
    <property type="match status" value="1"/>
</dbReference>
<comment type="subcellular location">
    <subcellularLocation>
        <location evidence="1">Membrane</location>
        <topology evidence="1">Multi-pass membrane protein</topology>
    </subcellularLocation>
</comment>
<evidence type="ECO:0000256" key="3">
    <source>
        <dbReference type="ARBA" id="ARBA00022692"/>
    </source>
</evidence>
<dbReference type="PANTHER" id="PTHR34857">
    <property type="entry name" value="SLL0384 PROTEIN"/>
    <property type="match status" value="1"/>
</dbReference>
<feature type="transmembrane region" description="Helical" evidence="6">
    <location>
        <begin position="70"/>
        <end position="89"/>
    </location>
</feature>
<organism evidence="7 8">
    <name type="scientific">Adlercreutzia faecimuris</name>
    <dbReference type="NCBI Taxonomy" id="2897341"/>
    <lineage>
        <taxon>Bacteria</taxon>
        <taxon>Bacillati</taxon>
        <taxon>Actinomycetota</taxon>
        <taxon>Coriobacteriia</taxon>
        <taxon>Eggerthellales</taxon>
        <taxon>Eggerthellaceae</taxon>
        <taxon>Adlercreutzia</taxon>
    </lineage>
</organism>
<accession>A0ABS9WFT7</accession>
<dbReference type="EMBL" id="JAJMLW010000001">
    <property type="protein sequence ID" value="MCI2241659.1"/>
    <property type="molecule type" value="Genomic_DNA"/>
</dbReference>
<evidence type="ECO:0000256" key="4">
    <source>
        <dbReference type="ARBA" id="ARBA00022989"/>
    </source>
</evidence>
<evidence type="ECO:0000256" key="6">
    <source>
        <dbReference type="SAM" id="Phobius"/>
    </source>
</evidence>
<protein>
    <submittedName>
        <fullName evidence="7">Energy-coupling factor transporter transmembrane protein EcfT</fullName>
    </submittedName>
</protein>
<sequence>MGDSAVFGRYWPGESVMHRLDPRVKLVGSLALMAVIFLARGWAGLGVCAAFIVGLYLAAGIPLPQAARSIAPLLFIVVVTALLNVLFVQGGQVYFQWGPLCVSEAGLRQAAFIAVRLVLLLLGVSLLTLTTTTLDITEAFERLLAPLARVGLPAHELGMMMGIALRFLPQFADELRIIRRAQLSRGARLAANPLRGGAASLSALMVPLFASAFRHAETLSAAMEARCYHGGVGRTRLHPLALAPRDAGAAIALAALAACVLAANALLPA</sequence>
<dbReference type="RefSeq" id="WP_242164025.1">
    <property type="nucleotide sequence ID" value="NZ_JAJMLW010000001.1"/>
</dbReference>
<keyword evidence="8" id="KW-1185">Reference proteome</keyword>
<keyword evidence="2" id="KW-1003">Cell membrane</keyword>
<feature type="transmembrane region" description="Helical" evidence="6">
    <location>
        <begin position="189"/>
        <end position="210"/>
    </location>
</feature>
<name>A0ABS9WFT7_9ACTN</name>
<feature type="transmembrane region" description="Helical" evidence="6">
    <location>
        <begin position="110"/>
        <end position="130"/>
    </location>
</feature>
<dbReference type="InterPro" id="IPR051611">
    <property type="entry name" value="ECF_transporter_component"/>
</dbReference>